<dbReference type="EMBL" id="MCGQ01000001">
    <property type="protein sequence ID" value="OXZ00562.1"/>
    <property type="molecule type" value="Genomic_DNA"/>
</dbReference>
<dbReference type="GO" id="GO:0009088">
    <property type="term" value="P:threonine biosynthetic process"/>
    <property type="evidence" value="ECO:0007669"/>
    <property type="project" value="TreeGrafter"/>
</dbReference>
<dbReference type="PANTHER" id="PTHR21064">
    <property type="entry name" value="AMINOGLYCOSIDE PHOSPHOTRANSFERASE DOMAIN-CONTAINING PROTEIN-RELATED"/>
    <property type="match status" value="1"/>
</dbReference>
<organism evidence="3 4">
    <name type="scientific">Streptomyces diastatochromogenes</name>
    <dbReference type="NCBI Taxonomy" id="42236"/>
    <lineage>
        <taxon>Bacteria</taxon>
        <taxon>Bacillati</taxon>
        <taxon>Actinomycetota</taxon>
        <taxon>Actinomycetes</taxon>
        <taxon>Kitasatosporales</taxon>
        <taxon>Streptomycetaceae</taxon>
        <taxon>Streptomyces</taxon>
    </lineage>
</organism>
<proteinExistence type="inferred from homology"/>
<dbReference type="OrthoDB" id="241498at2"/>
<protein>
    <recommendedName>
        <fullName evidence="2">Aminoglycoside phosphotransferase domain-containing protein</fullName>
    </recommendedName>
</protein>
<keyword evidence="4" id="KW-1185">Reference proteome</keyword>
<accession>A0A233SY38</accession>
<comment type="caution">
    <text evidence="3">The sequence shown here is derived from an EMBL/GenBank/DDBJ whole genome shotgun (WGS) entry which is preliminary data.</text>
</comment>
<sequence length="336" mass="36884">MITDVETAQRVAVHALAQYGIEQDAVLTFVKYRENYVFKVEAESGSYALRLHRSGYRTDAEILEELDLLAALAEGGVSVPRPRFTAKGEPFSRVADEHGDVHQVDVLEWVADAEPLGDVVSAFTGEAIVDPADFHALGVLIAELHQKASTLQRQTPSVRPAWDAAGVVGGARAVWGDPRRAFHDGAAGRETVDRAMAWLGTELGVYGKAPDRYGQIHADVTPENVLVRVGRMTLIDFDDSGEGYYLFDLATAAFFYLPHPRFDDVVSALFAGYQTVRPLSAEDLKLWRPMLLARGLTYLAWAADRIGDETSDFIFEHLRPLVVELAAELVASAVSQ</sequence>
<dbReference type="Pfam" id="PF01636">
    <property type="entry name" value="APH"/>
    <property type="match status" value="1"/>
</dbReference>
<dbReference type="Gene3D" id="3.30.200.20">
    <property type="entry name" value="Phosphorylase Kinase, domain 1"/>
    <property type="match status" value="1"/>
</dbReference>
<feature type="domain" description="Aminoglycoside phosphotransferase" evidence="2">
    <location>
        <begin position="33"/>
        <end position="275"/>
    </location>
</feature>
<name>A0A233SY38_STRDA</name>
<evidence type="ECO:0000313" key="4">
    <source>
        <dbReference type="Proteomes" id="UP000215483"/>
    </source>
</evidence>
<dbReference type="RefSeq" id="WP_094214285.1">
    <property type="nucleotide sequence ID" value="NZ_MCGQ01000001.1"/>
</dbReference>
<dbReference type="Gene3D" id="3.90.1200.10">
    <property type="match status" value="1"/>
</dbReference>
<reference evidence="3 4" key="1">
    <citation type="submission" date="2016-07" db="EMBL/GenBank/DDBJ databases">
        <title>Draft genome of Streptomyces diastatochromogenes.</title>
        <authorList>
            <person name="Podduturi R."/>
            <person name="Lukassen M.B."/>
            <person name="Clausen N."/>
            <person name="Nielsen J.L."/>
            <person name="Jorgensen N.O."/>
        </authorList>
    </citation>
    <scope>NUCLEOTIDE SEQUENCE [LARGE SCALE GENOMIC DNA]</scope>
    <source>
        <strain evidence="3 4">DSM 40608</strain>
    </source>
</reference>
<dbReference type="AlphaFoldDB" id="A0A233SY38"/>
<comment type="similarity">
    <text evidence="1">Belongs to the pseudomonas-type ThrB family.</text>
</comment>
<dbReference type="GO" id="GO:0004413">
    <property type="term" value="F:homoserine kinase activity"/>
    <property type="evidence" value="ECO:0007669"/>
    <property type="project" value="TreeGrafter"/>
</dbReference>
<dbReference type="InterPro" id="IPR050249">
    <property type="entry name" value="Pseudomonas-type_ThrB"/>
</dbReference>
<dbReference type="PANTHER" id="PTHR21064:SF6">
    <property type="entry name" value="AMINOGLYCOSIDE PHOSPHOTRANSFERASE DOMAIN-CONTAINING PROTEIN"/>
    <property type="match status" value="1"/>
</dbReference>
<evidence type="ECO:0000259" key="2">
    <source>
        <dbReference type="Pfam" id="PF01636"/>
    </source>
</evidence>
<dbReference type="SUPFAM" id="SSF56112">
    <property type="entry name" value="Protein kinase-like (PK-like)"/>
    <property type="match status" value="1"/>
</dbReference>
<evidence type="ECO:0000256" key="1">
    <source>
        <dbReference type="ARBA" id="ARBA00038240"/>
    </source>
</evidence>
<dbReference type="InterPro" id="IPR011009">
    <property type="entry name" value="Kinase-like_dom_sf"/>
</dbReference>
<gene>
    <name evidence="3" type="ORF">BEK98_00390</name>
</gene>
<dbReference type="Proteomes" id="UP000215483">
    <property type="component" value="Unassembled WGS sequence"/>
</dbReference>
<evidence type="ECO:0000313" key="3">
    <source>
        <dbReference type="EMBL" id="OXZ00562.1"/>
    </source>
</evidence>
<dbReference type="InterPro" id="IPR002575">
    <property type="entry name" value="Aminoglycoside_PTrfase"/>
</dbReference>